<name>A0A1I0RLS7_9FIRM</name>
<evidence type="ECO:0000259" key="5">
    <source>
        <dbReference type="PROSITE" id="PS50930"/>
    </source>
</evidence>
<dbReference type="STRING" id="99656.SAMN05421659_11735"/>
<gene>
    <name evidence="6" type="ORF">SAMN05421659_11735</name>
</gene>
<evidence type="ECO:0000256" key="3">
    <source>
        <dbReference type="PROSITE-ProRule" id="PRU00169"/>
    </source>
</evidence>
<dbReference type="GO" id="GO:0003677">
    <property type="term" value="F:DNA binding"/>
    <property type="evidence" value="ECO:0007669"/>
    <property type="project" value="UniProtKB-KW"/>
</dbReference>
<dbReference type="Gene3D" id="2.40.50.1020">
    <property type="entry name" value="LytTr DNA-binding domain"/>
    <property type="match status" value="1"/>
</dbReference>
<dbReference type="PANTHER" id="PTHR37299">
    <property type="entry name" value="TRANSCRIPTIONAL REGULATOR-RELATED"/>
    <property type="match status" value="1"/>
</dbReference>
<dbReference type="InterPro" id="IPR007492">
    <property type="entry name" value="LytTR_DNA-bd_dom"/>
</dbReference>
<dbReference type="InterPro" id="IPR046947">
    <property type="entry name" value="LytR-like"/>
</dbReference>
<dbReference type="InterPro" id="IPR001789">
    <property type="entry name" value="Sig_transdc_resp-reg_receiver"/>
</dbReference>
<dbReference type="Gene3D" id="3.40.50.2300">
    <property type="match status" value="1"/>
</dbReference>
<dbReference type="PROSITE" id="PS50930">
    <property type="entry name" value="HTH_LYTTR"/>
    <property type="match status" value="1"/>
</dbReference>
<evidence type="ECO:0000313" key="7">
    <source>
        <dbReference type="Proteomes" id="UP000199701"/>
    </source>
</evidence>
<dbReference type="SMART" id="SM00850">
    <property type="entry name" value="LytTR"/>
    <property type="match status" value="1"/>
</dbReference>
<evidence type="ECO:0000256" key="1">
    <source>
        <dbReference type="ARBA" id="ARBA00018672"/>
    </source>
</evidence>
<dbReference type="PANTHER" id="PTHR37299:SF1">
    <property type="entry name" value="STAGE 0 SPORULATION PROTEIN A HOMOLOG"/>
    <property type="match status" value="1"/>
</dbReference>
<dbReference type="EMBL" id="FOJI01000017">
    <property type="protein sequence ID" value="SEW41354.1"/>
    <property type="molecule type" value="Genomic_DNA"/>
</dbReference>
<reference evidence="6 7" key="1">
    <citation type="submission" date="2016-10" db="EMBL/GenBank/DDBJ databases">
        <authorList>
            <person name="de Groot N.N."/>
        </authorList>
    </citation>
    <scope>NUCLEOTIDE SEQUENCE [LARGE SCALE GENOMIC DNA]</scope>
    <source>
        <strain evidence="6 7">DSM 9179</strain>
    </source>
</reference>
<keyword evidence="7" id="KW-1185">Reference proteome</keyword>
<dbReference type="SMART" id="SM00448">
    <property type="entry name" value="REC"/>
    <property type="match status" value="1"/>
</dbReference>
<evidence type="ECO:0000313" key="6">
    <source>
        <dbReference type="EMBL" id="SEW41354.1"/>
    </source>
</evidence>
<dbReference type="AlphaFoldDB" id="A0A1I0RLS7"/>
<organism evidence="6 7">
    <name type="scientific">[Clostridium] fimetarium</name>
    <dbReference type="NCBI Taxonomy" id="99656"/>
    <lineage>
        <taxon>Bacteria</taxon>
        <taxon>Bacillati</taxon>
        <taxon>Bacillota</taxon>
        <taxon>Clostridia</taxon>
        <taxon>Lachnospirales</taxon>
        <taxon>Lachnospiraceae</taxon>
    </lineage>
</organism>
<dbReference type="PROSITE" id="PS50110">
    <property type="entry name" value="RESPONSE_REGULATORY"/>
    <property type="match status" value="1"/>
</dbReference>
<dbReference type="OrthoDB" id="2063459at2"/>
<dbReference type="Proteomes" id="UP000199701">
    <property type="component" value="Unassembled WGS sequence"/>
</dbReference>
<comment type="function">
    <text evidence="2">May play the central regulatory role in sporulation. It may be an element of the effector pathway responsible for the activation of sporulation genes in response to nutritional stress. Spo0A may act in concert with spo0H (a sigma factor) to control the expression of some genes that are critical to the sporulation process.</text>
</comment>
<dbReference type="InterPro" id="IPR011006">
    <property type="entry name" value="CheY-like_superfamily"/>
</dbReference>
<evidence type="ECO:0000259" key="4">
    <source>
        <dbReference type="PROSITE" id="PS50110"/>
    </source>
</evidence>
<dbReference type="Pfam" id="PF04397">
    <property type="entry name" value="LytTR"/>
    <property type="match status" value="1"/>
</dbReference>
<proteinExistence type="predicted"/>
<keyword evidence="3" id="KW-0597">Phosphoprotein</keyword>
<feature type="domain" description="HTH LytTR-type" evidence="5">
    <location>
        <begin position="170"/>
        <end position="236"/>
    </location>
</feature>
<dbReference type="Pfam" id="PF00072">
    <property type="entry name" value="Response_reg"/>
    <property type="match status" value="1"/>
</dbReference>
<evidence type="ECO:0000256" key="2">
    <source>
        <dbReference type="ARBA" id="ARBA00024867"/>
    </source>
</evidence>
<accession>A0A1I0RLS7</accession>
<dbReference type="RefSeq" id="WP_092456671.1">
    <property type="nucleotide sequence ID" value="NZ_FOJI01000017.1"/>
</dbReference>
<feature type="domain" description="Response regulatory" evidence="4">
    <location>
        <begin position="3"/>
        <end position="122"/>
    </location>
</feature>
<feature type="modified residue" description="4-aspartylphosphate" evidence="3">
    <location>
        <position position="59"/>
    </location>
</feature>
<sequence length="241" mass="28289">MFNIAICDDEKYYRDYIKELVIKYFDALQLDYHLEIFESGKDLCMVGLEKAEYDIVFLDINMKEMDGIETAKQIRKINSNAFIVFITAFVSFSPEGYKVDAIRYILKDSQNFEAAITECLDTIFGKMAINRIKMKFDFIEGEKEILLDDIILIESRLHKLVFEMSGKTIKKYTLYGKLDEIEILLEPYGFLRLHQSFLVNIKYIIQVNNYRALLTTSKYLSIPKLKFKAIKEAFIEYKGDL</sequence>
<protein>
    <recommendedName>
        <fullName evidence="1">Stage 0 sporulation protein A homolog</fullName>
    </recommendedName>
</protein>
<keyword evidence="6" id="KW-0238">DNA-binding</keyword>
<dbReference type="SUPFAM" id="SSF52172">
    <property type="entry name" value="CheY-like"/>
    <property type="match status" value="1"/>
</dbReference>
<dbReference type="GO" id="GO:0000156">
    <property type="term" value="F:phosphorelay response regulator activity"/>
    <property type="evidence" value="ECO:0007669"/>
    <property type="project" value="InterPro"/>
</dbReference>